<protein>
    <submittedName>
        <fullName evidence="4">Aggrecan core protein</fullName>
    </submittedName>
</protein>
<reference evidence="4" key="1">
    <citation type="submission" date="2023-04" db="EMBL/GenBank/DDBJ databases">
        <title>Chromosome-level genome of Chaenocephalus aceratus.</title>
        <authorList>
            <person name="Park H."/>
        </authorList>
    </citation>
    <scope>NUCLEOTIDE SEQUENCE</scope>
    <source>
        <strain evidence="4">DE</strain>
        <tissue evidence="4">Muscle</tissue>
    </source>
</reference>
<feature type="domain" description="C-type lectin" evidence="3">
    <location>
        <begin position="13"/>
        <end position="128"/>
    </location>
</feature>
<organism evidence="4 5">
    <name type="scientific">Dissostichus eleginoides</name>
    <name type="common">Patagonian toothfish</name>
    <name type="synonym">Dissostichus amissus</name>
    <dbReference type="NCBI Taxonomy" id="100907"/>
    <lineage>
        <taxon>Eukaryota</taxon>
        <taxon>Metazoa</taxon>
        <taxon>Chordata</taxon>
        <taxon>Craniata</taxon>
        <taxon>Vertebrata</taxon>
        <taxon>Euteleostomi</taxon>
        <taxon>Actinopterygii</taxon>
        <taxon>Neopterygii</taxon>
        <taxon>Teleostei</taxon>
        <taxon>Neoteleostei</taxon>
        <taxon>Acanthomorphata</taxon>
        <taxon>Eupercaria</taxon>
        <taxon>Perciformes</taxon>
        <taxon>Notothenioidei</taxon>
        <taxon>Nototheniidae</taxon>
        <taxon>Dissostichus</taxon>
    </lineage>
</organism>
<feature type="region of interest" description="Disordered" evidence="2">
    <location>
        <begin position="188"/>
        <end position="210"/>
    </location>
</feature>
<accession>A0AAD9C741</accession>
<dbReference type="Pfam" id="PF00059">
    <property type="entry name" value="Lectin_C"/>
    <property type="match status" value="1"/>
</dbReference>
<comment type="caution">
    <text evidence="4">The sequence shown here is derived from an EMBL/GenBank/DDBJ whole genome shotgun (WGS) entry which is preliminary data.</text>
</comment>
<feature type="non-terminal residue" evidence="4">
    <location>
        <position position="1"/>
    </location>
</feature>
<dbReference type="Gene3D" id="3.10.100.10">
    <property type="entry name" value="Mannose-Binding Protein A, subunit A"/>
    <property type="match status" value="1"/>
</dbReference>
<dbReference type="InterPro" id="IPR016187">
    <property type="entry name" value="CTDL_fold"/>
</dbReference>
<keyword evidence="5" id="KW-1185">Reference proteome</keyword>
<dbReference type="InterPro" id="IPR001304">
    <property type="entry name" value="C-type_lectin-like"/>
</dbReference>
<dbReference type="Proteomes" id="UP001228049">
    <property type="component" value="Unassembled WGS sequence"/>
</dbReference>
<dbReference type="PROSITE" id="PS00615">
    <property type="entry name" value="C_TYPE_LECTIN_1"/>
    <property type="match status" value="1"/>
</dbReference>
<dbReference type="PANTHER" id="PTHR45784">
    <property type="entry name" value="C-TYPE LECTIN DOMAIN FAMILY 20 MEMBER A-RELATED"/>
    <property type="match status" value="1"/>
</dbReference>
<evidence type="ECO:0000259" key="3">
    <source>
        <dbReference type="PROSITE" id="PS50041"/>
    </source>
</evidence>
<evidence type="ECO:0000313" key="4">
    <source>
        <dbReference type="EMBL" id="KAK1896038.1"/>
    </source>
</evidence>
<dbReference type="InterPro" id="IPR018378">
    <property type="entry name" value="C-type_lectin_CS"/>
</dbReference>
<dbReference type="InterPro" id="IPR016186">
    <property type="entry name" value="C-type_lectin-like/link_sf"/>
</dbReference>
<gene>
    <name evidence="4" type="ORF">KUDE01_021486</name>
</gene>
<dbReference type="PANTHER" id="PTHR45784:SF3">
    <property type="entry name" value="C-TYPE LECTIN DOMAIN FAMILY 4 MEMBER K-LIKE-RELATED"/>
    <property type="match status" value="1"/>
</dbReference>
<dbReference type="AlphaFoldDB" id="A0AAD9C741"/>
<dbReference type="PROSITE" id="PS50041">
    <property type="entry name" value="C_TYPE_LECTIN_2"/>
    <property type="match status" value="1"/>
</dbReference>
<dbReference type="EMBL" id="JASDAP010000010">
    <property type="protein sequence ID" value="KAK1896038.1"/>
    <property type="molecule type" value="Genomic_DNA"/>
</dbReference>
<proteinExistence type="predicted"/>
<sequence length="210" mass="24397">DGEWGTEDCTEQKSLFCYSAEYQKHILVKRRMSWVKARRYCRTNYTDLSSIKSNEENINVSRLLEEGSDDKAWIGLHRHFWTWSDGSSAPYRRFAKQQSHNNKNNCVMMDSNQWHSEECTEELSFICYKDESVLYTDQKHTALKTVKVRLRVGSADLSDPELQDAILRQLQQKLEEAGVTQEVKLSWRRSPDGNISPGRKRGAVRGSVIM</sequence>
<evidence type="ECO:0000256" key="1">
    <source>
        <dbReference type="ARBA" id="ARBA00023157"/>
    </source>
</evidence>
<dbReference type="SMART" id="SM00034">
    <property type="entry name" value="CLECT"/>
    <property type="match status" value="1"/>
</dbReference>
<evidence type="ECO:0000256" key="2">
    <source>
        <dbReference type="SAM" id="MobiDB-lite"/>
    </source>
</evidence>
<name>A0AAD9C741_DISEL</name>
<dbReference type="SUPFAM" id="SSF56436">
    <property type="entry name" value="C-type lectin-like"/>
    <property type="match status" value="1"/>
</dbReference>
<keyword evidence="1" id="KW-1015">Disulfide bond</keyword>
<evidence type="ECO:0000313" key="5">
    <source>
        <dbReference type="Proteomes" id="UP001228049"/>
    </source>
</evidence>